<feature type="transmembrane region" description="Helical" evidence="10">
    <location>
        <begin position="89"/>
        <end position="112"/>
    </location>
</feature>
<dbReference type="NCBIfam" id="TIGR00797">
    <property type="entry name" value="matE"/>
    <property type="match status" value="1"/>
</dbReference>
<evidence type="ECO:0000256" key="5">
    <source>
        <dbReference type="ARBA" id="ARBA00022475"/>
    </source>
</evidence>
<evidence type="ECO:0000256" key="2">
    <source>
        <dbReference type="ARBA" id="ARBA00008417"/>
    </source>
</evidence>
<keyword evidence="9" id="KW-0046">Antibiotic resistance</keyword>
<dbReference type="PIRSF" id="PIRSF006603">
    <property type="entry name" value="DinF"/>
    <property type="match status" value="1"/>
</dbReference>
<keyword evidence="4" id="KW-0813">Transport</keyword>
<gene>
    <name evidence="11" type="ORF">CLOSTMETH_02911</name>
</gene>
<keyword evidence="8 10" id="KW-0472">Membrane</keyword>
<evidence type="ECO:0000256" key="10">
    <source>
        <dbReference type="SAM" id="Phobius"/>
    </source>
</evidence>
<feature type="transmembrane region" description="Helical" evidence="10">
    <location>
        <begin position="270"/>
        <end position="291"/>
    </location>
</feature>
<name>C0EGB8_9FIRM</name>
<reference evidence="11 12" key="2">
    <citation type="submission" date="2009-02" db="EMBL/GenBank/DDBJ databases">
        <title>Draft genome sequence of Clostridium methylpentosum (DSM 5476).</title>
        <authorList>
            <person name="Sudarsanam P."/>
            <person name="Ley R."/>
            <person name="Guruge J."/>
            <person name="Turnbaugh P.J."/>
            <person name="Mahowald M."/>
            <person name="Liep D."/>
            <person name="Gordon J."/>
        </authorList>
    </citation>
    <scope>NUCLEOTIDE SEQUENCE [LARGE SCALE GENOMIC DNA]</scope>
    <source>
        <strain evidence="11 12">DSM 5476</strain>
    </source>
</reference>
<dbReference type="PANTHER" id="PTHR43823">
    <property type="entry name" value="SPORULATION PROTEIN YKVU"/>
    <property type="match status" value="1"/>
</dbReference>
<evidence type="ECO:0000313" key="12">
    <source>
        <dbReference type="Proteomes" id="UP000003340"/>
    </source>
</evidence>
<comment type="subcellular location">
    <subcellularLocation>
        <location evidence="1">Cell membrane</location>
        <topology evidence="1">Multi-pass membrane protein</topology>
    </subcellularLocation>
</comment>
<feature type="transmembrane region" description="Helical" evidence="10">
    <location>
        <begin position="312"/>
        <end position="339"/>
    </location>
</feature>
<dbReference type="InterPro" id="IPR002528">
    <property type="entry name" value="MATE_fam"/>
</dbReference>
<evidence type="ECO:0000256" key="1">
    <source>
        <dbReference type="ARBA" id="ARBA00004651"/>
    </source>
</evidence>
<organism evidence="11 12">
    <name type="scientific">[Clostridium] methylpentosum DSM 5476</name>
    <dbReference type="NCBI Taxonomy" id="537013"/>
    <lineage>
        <taxon>Bacteria</taxon>
        <taxon>Bacillati</taxon>
        <taxon>Bacillota</taxon>
        <taxon>Clostridia</taxon>
        <taxon>Eubacteriales</taxon>
        <taxon>Oscillospiraceae</taxon>
        <taxon>Oscillospiraceae incertae sedis</taxon>
    </lineage>
</organism>
<dbReference type="STRING" id="537013.CLOSTMETH_02911"/>
<dbReference type="Pfam" id="PF01554">
    <property type="entry name" value="MatE"/>
    <property type="match status" value="2"/>
</dbReference>
<evidence type="ECO:0000256" key="6">
    <source>
        <dbReference type="ARBA" id="ARBA00022692"/>
    </source>
</evidence>
<proteinExistence type="inferred from homology"/>
<dbReference type="InterPro" id="IPR048279">
    <property type="entry name" value="MdtK-like"/>
</dbReference>
<keyword evidence="7 10" id="KW-1133">Transmembrane helix</keyword>
<feature type="transmembrane region" description="Helical" evidence="10">
    <location>
        <begin position="54"/>
        <end position="77"/>
    </location>
</feature>
<keyword evidence="5" id="KW-1003">Cell membrane</keyword>
<feature type="transmembrane region" description="Helical" evidence="10">
    <location>
        <begin position="12"/>
        <end position="34"/>
    </location>
</feature>
<comment type="similarity">
    <text evidence="2">Belongs to the multi antimicrobial extrusion (MATE) (TC 2.A.66.1) family. MepA subfamily.</text>
</comment>
<dbReference type="GO" id="GO:0015297">
    <property type="term" value="F:antiporter activity"/>
    <property type="evidence" value="ECO:0007669"/>
    <property type="project" value="InterPro"/>
</dbReference>
<feature type="transmembrane region" description="Helical" evidence="10">
    <location>
        <begin position="162"/>
        <end position="183"/>
    </location>
</feature>
<evidence type="ECO:0000256" key="3">
    <source>
        <dbReference type="ARBA" id="ARBA00022106"/>
    </source>
</evidence>
<evidence type="ECO:0000256" key="4">
    <source>
        <dbReference type="ARBA" id="ARBA00022448"/>
    </source>
</evidence>
<feature type="transmembrane region" description="Helical" evidence="10">
    <location>
        <begin position="389"/>
        <end position="409"/>
    </location>
</feature>
<accession>C0EGB8</accession>
<feature type="transmembrane region" description="Helical" evidence="10">
    <location>
        <begin position="132"/>
        <end position="150"/>
    </location>
</feature>
<evidence type="ECO:0000256" key="9">
    <source>
        <dbReference type="ARBA" id="ARBA00023251"/>
    </source>
</evidence>
<dbReference type="CDD" id="cd13143">
    <property type="entry name" value="MATE_MepA_like"/>
    <property type="match status" value="1"/>
</dbReference>
<evidence type="ECO:0000313" key="11">
    <source>
        <dbReference type="EMBL" id="EEG29478.1"/>
    </source>
</evidence>
<comment type="caution">
    <text evidence="11">The sequence shown here is derived from an EMBL/GenBank/DDBJ whole genome shotgun (WGS) entry which is preliminary data.</text>
</comment>
<dbReference type="HOGENOM" id="CLU_012893_0_0_9"/>
<sequence length="449" mass="48763">MQDKLGTAKVNRLLWELSLPAILGMLSSAIFNVVDRIFVGRVDPLALTAVGITMPIQILQMALVLLIGVGSSTLVSIKLGEGKQQEAEGVLTLALKYIVIAMAVFAIGFTLLCEPILKLLSVSKEVLPMARSYILIIIIGGVVGIPGYCLNNSMRAVGKAGVSMRIILITSVLNMILDPIFIFGFGWGIAGAAIATVLSQFVLTVYILWYFKRGKGMPVRLKLGRVAGEYKLFIQILRNGSPSFFVQVLATFVNVFINWSLLRYGSDLDLAGVTIISTVFSFYHMVVFGIVQGNQPICGYNWGAKQYGRVSLSLRLSLLYAFGLSLILFLVIQLCPGVLVGMFTSDAELAVLTERAMKVYLSMIPLIGLQTVSAQYYQSVGRARLSTILSFLRYGVILVPAVLLAAPRFGVNGIYASYAVSDLIASLVAVGCILVELRRLRALERAADL</sequence>
<evidence type="ECO:0000256" key="8">
    <source>
        <dbReference type="ARBA" id="ARBA00023136"/>
    </source>
</evidence>
<feature type="transmembrane region" description="Helical" evidence="10">
    <location>
        <begin position="415"/>
        <end position="435"/>
    </location>
</feature>
<dbReference type="PANTHER" id="PTHR43823:SF3">
    <property type="entry name" value="MULTIDRUG EXPORT PROTEIN MEPA"/>
    <property type="match status" value="1"/>
</dbReference>
<dbReference type="Proteomes" id="UP000003340">
    <property type="component" value="Unassembled WGS sequence"/>
</dbReference>
<evidence type="ECO:0000256" key="7">
    <source>
        <dbReference type="ARBA" id="ARBA00022989"/>
    </source>
</evidence>
<feature type="transmembrane region" description="Helical" evidence="10">
    <location>
        <begin position="244"/>
        <end position="264"/>
    </location>
</feature>
<dbReference type="EMBL" id="ACEC01000099">
    <property type="protein sequence ID" value="EEG29478.1"/>
    <property type="molecule type" value="Genomic_DNA"/>
</dbReference>
<keyword evidence="12" id="KW-1185">Reference proteome</keyword>
<dbReference type="InterPro" id="IPR045070">
    <property type="entry name" value="MATE_MepA-like"/>
</dbReference>
<dbReference type="GO" id="GO:0005886">
    <property type="term" value="C:plasma membrane"/>
    <property type="evidence" value="ECO:0007669"/>
    <property type="project" value="UniProtKB-SubCell"/>
</dbReference>
<dbReference type="InterPro" id="IPR051327">
    <property type="entry name" value="MATE_MepA_subfamily"/>
</dbReference>
<keyword evidence="6 10" id="KW-0812">Transmembrane</keyword>
<reference evidence="11 12" key="1">
    <citation type="submission" date="2009-01" db="EMBL/GenBank/DDBJ databases">
        <authorList>
            <person name="Fulton L."/>
            <person name="Clifton S."/>
            <person name="Fulton B."/>
            <person name="Xu J."/>
            <person name="Minx P."/>
            <person name="Pepin K.H."/>
            <person name="Johnson M."/>
            <person name="Bhonagiri V."/>
            <person name="Nash W.E."/>
            <person name="Mardis E.R."/>
            <person name="Wilson R.K."/>
        </authorList>
    </citation>
    <scope>NUCLEOTIDE SEQUENCE [LARGE SCALE GENOMIC DNA]</scope>
    <source>
        <strain evidence="11 12">DSM 5476</strain>
    </source>
</reference>
<protein>
    <recommendedName>
        <fullName evidence="3">Multidrug export protein MepA</fullName>
    </recommendedName>
</protein>
<dbReference type="AlphaFoldDB" id="C0EGB8"/>
<dbReference type="GO" id="GO:0046677">
    <property type="term" value="P:response to antibiotic"/>
    <property type="evidence" value="ECO:0007669"/>
    <property type="project" value="UniProtKB-KW"/>
</dbReference>
<feature type="transmembrane region" description="Helical" evidence="10">
    <location>
        <begin position="189"/>
        <end position="211"/>
    </location>
</feature>
<dbReference type="GO" id="GO:0042910">
    <property type="term" value="F:xenobiotic transmembrane transporter activity"/>
    <property type="evidence" value="ECO:0007669"/>
    <property type="project" value="InterPro"/>
</dbReference>
<feature type="transmembrane region" description="Helical" evidence="10">
    <location>
        <begin position="359"/>
        <end position="377"/>
    </location>
</feature>
<dbReference type="eggNOG" id="COG0534">
    <property type="taxonomic scope" value="Bacteria"/>
</dbReference>